<dbReference type="SUPFAM" id="SSF54236">
    <property type="entry name" value="Ubiquitin-like"/>
    <property type="match status" value="1"/>
</dbReference>
<feature type="compositionally biased region" description="Low complexity" evidence="1">
    <location>
        <begin position="39"/>
        <end position="51"/>
    </location>
</feature>
<dbReference type="InterPro" id="IPR029071">
    <property type="entry name" value="Ubiquitin-like_domsf"/>
</dbReference>
<organism evidence="2 3">
    <name type="scientific">Mycena belliarum</name>
    <dbReference type="NCBI Taxonomy" id="1033014"/>
    <lineage>
        <taxon>Eukaryota</taxon>
        <taxon>Fungi</taxon>
        <taxon>Dikarya</taxon>
        <taxon>Basidiomycota</taxon>
        <taxon>Agaricomycotina</taxon>
        <taxon>Agaricomycetes</taxon>
        <taxon>Agaricomycetidae</taxon>
        <taxon>Agaricales</taxon>
        <taxon>Marasmiineae</taxon>
        <taxon>Mycenaceae</taxon>
        <taxon>Mycena</taxon>
    </lineage>
</organism>
<evidence type="ECO:0000313" key="3">
    <source>
        <dbReference type="Proteomes" id="UP001222325"/>
    </source>
</evidence>
<dbReference type="PANTHER" id="PTHR10666">
    <property type="entry name" value="UBIQUITIN"/>
    <property type="match status" value="1"/>
</dbReference>
<protein>
    <recommendedName>
        <fullName evidence="4">Ubiquitin-like domain-containing protein</fullName>
    </recommendedName>
</protein>
<evidence type="ECO:0000313" key="2">
    <source>
        <dbReference type="EMBL" id="KAJ7091929.1"/>
    </source>
</evidence>
<dbReference type="Proteomes" id="UP001222325">
    <property type="component" value="Unassembled WGS sequence"/>
</dbReference>
<reference evidence="2" key="1">
    <citation type="submission" date="2023-03" db="EMBL/GenBank/DDBJ databases">
        <title>Massive genome expansion in bonnet fungi (Mycena s.s.) driven by repeated elements and novel gene families across ecological guilds.</title>
        <authorList>
            <consortium name="Lawrence Berkeley National Laboratory"/>
            <person name="Harder C.B."/>
            <person name="Miyauchi S."/>
            <person name="Viragh M."/>
            <person name="Kuo A."/>
            <person name="Thoen E."/>
            <person name="Andreopoulos B."/>
            <person name="Lu D."/>
            <person name="Skrede I."/>
            <person name="Drula E."/>
            <person name="Henrissat B."/>
            <person name="Morin E."/>
            <person name="Kohler A."/>
            <person name="Barry K."/>
            <person name="LaButti K."/>
            <person name="Morin E."/>
            <person name="Salamov A."/>
            <person name="Lipzen A."/>
            <person name="Mereny Z."/>
            <person name="Hegedus B."/>
            <person name="Baldrian P."/>
            <person name="Stursova M."/>
            <person name="Weitz H."/>
            <person name="Taylor A."/>
            <person name="Grigoriev I.V."/>
            <person name="Nagy L.G."/>
            <person name="Martin F."/>
            <person name="Kauserud H."/>
        </authorList>
    </citation>
    <scope>NUCLEOTIDE SEQUENCE</scope>
    <source>
        <strain evidence="2">CBHHK173m</strain>
    </source>
</reference>
<dbReference type="EMBL" id="JARJCN010000019">
    <property type="protein sequence ID" value="KAJ7091929.1"/>
    <property type="molecule type" value="Genomic_DNA"/>
</dbReference>
<feature type="region of interest" description="Disordered" evidence="1">
    <location>
        <begin position="31"/>
        <end position="51"/>
    </location>
</feature>
<comment type="caution">
    <text evidence="2">The sequence shown here is derived from an EMBL/GenBank/DDBJ whole genome shotgun (WGS) entry which is preliminary data.</text>
</comment>
<gene>
    <name evidence="2" type="ORF">B0H15DRAFT_948126</name>
</gene>
<dbReference type="AlphaFoldDB" id="A0AAD6U5M6"/>
<evidence type="ECO:0000256" key="1">
    <source>
        <dbReference type="SAM" id="MobiDB-lite"/>
    </source>
</evidence>
<accession>A0AAD6U5M6</accession>
<keyword evidence="3" id="KW-1185">Reference proteome</keyword>
<name>A0AAD6U5M6_9AGAR</name>
<evidence type="ECO:0008006" key="4">
    <source>
        <dbReference type="Google" id="ProtNLM"/>
    </source>
</evidence>
<sequence>MPLSYLLELEASRGKTIEVESSDTIDNVKAKMQDKDSLRTSASLSPASSSRTLSNYNIQNESVSTVLRLRDDMQIFVKTLTGTLEPA</sequence>
<proteinExistence type="predicted"/>
<dbReference type="Gene3D" id="3.10.20.90">
    <property type="entry name" value="Phosphatidylinositol 3-kinase Catalytic Subunit, Chain A, domain 1"/>
    <property type="match status" value="1"/>
</dbReference>
<dbReference type="InterPro" id="IPR050158">
    <property type="entry name" value="Ubiquitin_ubiquitin-like"/>
</dbReference>